<evidence type="ECO:0000313" key="7">
    <source>
        <dbReference type="Proteomes" id="UP000007460"/>
    </source>
</evidence>
<dbReference type="PROSITE" id="PS50943">
    <property type="entry name" value="HTH_CROC1"/>
    <property type="match status" value="1"/>
</dbReference>
<accession>D5BQJ9</accession>
<dbReference type="InterPro" id="IPR010359">
    <property type="entry name" value="IrrE_HExxH"/>
</dbReference>
<dbReference type="Pfam" id="PF09856">
    <property type="entry name" value="ScfRs"/>
    <property type="match status" value="1"/>
</dbReference>
<dbReference type="OrthoDB" id="1123084at2"/>
<dbReference type="HOGENOM" id="CLU_046383_0_0_5"/>
<evidence type="ECO:0000256" key="2">
    <source>
        <dbReference type="ARBA" id="ARBA00023015"/>
    </source>
</evidence>
<reference evidence="6 7" key="1">
    <citation type="journal article" date="2010" name="J. Bacteriol.">
        <title>Complete genome sequence of "Candidatus Puniceispirillum marinum" IMCC1322, a representative of the SAR116 clade in the Alphaproteobacteria.</title>
        <authorList>
            <person name="Oh H.M."/>
            <person name="Kwon K.K."/>
            <person name="Kang I."/>
            <person name="Kang S.G."/>
            <person name="Lee J.H."/>
            <person name="Kim S.J."/>
            <person name="Cho J.C."/>
        </authorList>
    </citation>
    <scope>NUCLEOTIDE SEQUENCE [LARGE SCALE GENOMIC DNA]</scope>
    <source>
        <strain evidence="6 7">IMCC1322</strain>
    </source>
</reference>
<keyword evidence="2" id="KW-0805">Transcription regulation</keyword>
<dbReference type="eggNOG" id="COG3800">
    <property type="taxonomic scope" value="Bacteria"/>
</dbReference>
<dbReference type="SUPFAM" id="SSF47413">
    <property type="entry name" value="lambda repressor-like DNA-binding domains"/>
    <property type="match status" value="1"/>
</dbReference>
<dbReference type="RefSeq" id="WP_013047343.1">
    <property type="nucleotide sequence ID" value="NC_014010.1"/>
</dbReference>
<evidence type="ECO:0000256" key="3">
    <source>
        <dbReference type="ARBA" id="ARBA00023125"/>
    </source>
</evidence>
<protein>
    <submittedName>
        <fullName evidence="6">Putative transcriptional regulator, XRE family</fullName>
    </submittedName>
</protein>
<dbReference type="GO" id="GO:0003700">
    <property type="term" value="F:DNA-binding transcription factor activity"/>
    <property type="evidence" value="ECO:0007669"/>
    <property type="project" value="TreeGrafter"/>
</dbReference>
<comment type="similarity">
    <text evidence="1">Belongs to the short-chain fatty acyl-CoA assimilation regulator (ScfR) family.</text>
</comment>
<dbReference type="Pfam" id="PF06114">
    <property type="entry name" value="Peptidase_M78"/>
    <property type="match status" value="1"/>
</dbReference>
<keyword evidence="4" id="KW-0804">Transcription</keyword>
<evidence type="ECO:0000313" key="6">
    <source>
        <dbReference type="EMBL" id="ADE40717.1"/>
    </source>
</evidence>
<dbReference type="KEGG" id="apb:SAR116_2474"/>
<dbReference type="PANTHER" id="PTHR46797:SF23">
    <property type="entry name" value="HTH-TYPE TRANSCRIPTIONAL REGULATOR SUTR"/>
    <property type="match status" value="1"/>
</dbReference>
<dbReference type="GO" id="GO:0003677">
    <property type="term" value="F:DNA binding"/>
    <property type="evidence" value="ECO:0007669"/>
    <property type="project" value="UniProtKB-KW"/>
</dbReference>
<evidence type="ECO:0000256" key="4">
    <source>
        <dbReference type="ARBA" id="ARBA00023163"/>
    </source>
</evidence>
<dbReference type="Pfam" id="PF01381">
    <property type="entry name" value="HTH_3"/>
    <property type="match status" value="1"/>
</dbReference>
<dbReference type="InterPro" id="IPR026281">
    <property type="entry name" value="HTH_RamB"/>
</dbReference>
<dbReference type="eggNOG" id="COG1396">
    <property type="taxonomic scope" value="Bacteria"/>
</dbReference>
<dbReference type="PIRSF" id="PIRSF019251">
    <property type="entry name" value="Rv0465c"/>
    <property type="match status" value="1"/>
</dbReference>
<feature type="domain" description="HTH cro/C1-type" evidence="5">
    <location>
        <begin position="11"/>
        <end position="65"/>
    </location>
</feature>
<keyword evidence="7" id="KW-1185">Reference proteome</keyword>
<keyword evidence="3" id="KW-0238">DNA-binding</keyword>
<dbReference type="InterPro" id="IPR018653">
    <property type="entry name" value="ScfR_C"/>
</dbReference>
<proteinExistence type="inferred from homology"/>
<name>D5BQJ9_PUNMI</name>
<evidence type="ECO:0000259" key="5">
    <source>
        <dbReference type="PROSITE" id="PS50943"/>
    </source>
</evidence>
<dbReference type="STRING" id="488538.SAR116_2474"/>
<organism evidence="6 7">
    <name type="scientific">Puniceispirillum marinum (strain IMCC1322)</name>
    <dbReference type="NCBI Taxonomy" id="488538"/>
    <lineage>
        <taxon>Bacteria</taxon>
        <taxon>Pseudomonadati</taxon>
        <taxon>Pseudomonadota</taxon>
        <taxon>Alphaproteobacteria</taxon>
        <taxon>Candidatus Puniceispirillales</taxon>
        <taxon>Candidatus Puniceispirillaceae</taxon>
        <taxon>Candidatus Puniceispirillum</taxon>
    </lineage>
</organism>
<dbReference type="PANTHER" id="PTHR46797">
    <property type="entry name" value="HTH-TYPE TRANSCRIPTIONAL REGULATOR"/>
    <property type="match status" value="1"/>
</dbReference>
<evidence type="ECO:0000256" key="1">
    <source>
        <dbReference type="ARBA" id="ARBA00007227"/>
    </source>
</evidence>
<gene>
    <name evidence="6" type="ordered locus">SAR116_2474</name>
</gene>
<sequence length="486" mass="54847">MQEKILVGHKLRRFRQSIGLSQTAMSEALDISPSYLNLLEHNQRPLTVTLLLKLGNSFDIDLKSFAEDDSQSLIADMSEIFTDPLFTGEAVSRRELQDLISAAPGAARSVIKLFHAYRKVRDELQSSDHVAGREARLSSPIELVRDVLQSENNYFASVEQAATEMLDTAGLGEWAKGKPSPNAMSSHTDRIYAQLVDYVEKTMKLRVRIMPAEIMGSQLRRYDLHRREIMLSEALRRPQRQFHLLVQIALLTQQDLFQQMCDQYELPEPQSQSLFRVTLAGYFAAAVMMPYNPFLESAKSLRYDIDLLGRRFGCSFEQVCHRLTSLNAPAARGVPFFFIRVDDAGNISKRLAAGGMQFAKFGGTCPKWAVHKAFRTPERMLFQPVELPQGQKFFTIARTVPSLWTPPHESAPEFAIALGCEMHHARDLVYADHLESGKNLRPEPIGVGCAVCERMECGQRAHPPIGHDLQFDGHMRRVGLYDIGVK</sequence>
<dbReference type="InterPro" id="IPR001387">
    <property type="entry name" value="Cro/C1-type_HTH"/>
</dbReference>
<dbReference type="InterPro" id="IPR050807">
    <property type="entry name" value="TransReg_Diox_bact_type"/>
</dbReference>
<dbReference type="InterPro" id="IPR010982">
    <property type="entry name" value="Lambda_DNA-bd_dom_sf"/>
</dbReference>
<dbReference type="CDD" id="cd00093">
    <property type="entry name" value="HTH_XRE"/>
    <property type="match status" value="1"/>
</dbReference>
<dbReference type="GO" id="GO:0005829">
    <property type="term" value="C:cytosol"/>
    <property type="evidence" value="ECO:0007669"/>
    <property type="project" value="TreeGrafter"/>
</dbReference>
<dbReference type="AlphaFoldDB" id="D5BQJ9"/>
<dbReference type="SMART" id="SM00530">
    <property type="entry name" value="HTH_XRE"/>
    <property type="match status" value="1"/>
</dbReference>
<dbReference type="Gene3D" id="1.10.260.40">
    <property type="entry name" value="lambda repressor-like DNA-binding domains"/>
    <property type="match status" value="1"/>
</dbReference>
<dbReference type="Proteomes" id="UP000007460">
    <property type="component" value="Chromosome"/>
</dbReference>
<dbReference type="EMBL" id="CP001751">
    <property type="protein sequence ID" value="ADE40717.1"/>
    <property type="molecule type" value="Genomic_DNA"/>
</dbReference>